<dbReference type="RefSeq" id="WP_395815278.1">
    <property type="nucleotide sequence ID" value="NZ_CP043494.1"/>
</dbReference>
<dbReference type="EMBL" id="CP043494">
    <property type="protein sequence ID" value="WNG43721.1"/>
    <property type="molecule type" value="Genomic_DNA"/>
</dbReference>
<dbReference type="PANTHER" id="PTHR34856">
    <property type="entry name" value="PROTEIN NRFD"/>
    <property type="match status" value="1"/>
</dbReference>
<feature type="transmembrane region" description="Helical" evidence="8">
    <location>
        <begin position="157"/>
        <end position="176"/>
    </location>
</feature>
<evidence type="ECO:0000256" key="8">
    <source>
        <dbReference type="SAM" id="Phobius"/>
    </source>
</evidence>
<keyword evidence="10" id="KW-1185">Reference proteome</keyword>
<evidence type="ECO:0000256" key="7">
    <source>
        <dbReference type="SAM" id="MobiDB-lite"/>
    </source>
</evidence>
<feature type="transmembrane region" description="Helical" evidence="8">
    <location>
        <begin position="220"/>
        <end position="242"/>
    </location>
</feature>
<feature type="region of interest" description="Disordered" evidence="7">
    <location>
        <begin position="1"/>
        <end position="63"/>
    </location>
</feature>
<keyword evidence="5 8" id="KW-1133">Transmembrane helix</keyword>
<name>A0ABY9WLV9_9BACT</name>
<evidence type="ECO:0000256" key="1">
    <source>
        <dbReference type="ARBA" id="ARBA00004651"/>
    </source>
</evidence>
<dbReference type="Proteomes" id="UP001611383">
    <property type="component" value="Chromosome"/>
</dbReference>
<comment type="subcellular location">
    <subcellularLocation>
        <location evidence="1">Cell membrane</location>
        <topology evidence="1">Multi-pass membrane protein</topology>
    </subcellularLocation>
</comment>
<keyword evidence="4 8" id="KW-0812">Transmembrane</keyword>
<feature type="compositionally biased region" description="Basic and acidic residues" evidence="7">
    <location>
        <begin position="1"/>
        <end position="18"/>
    </location>
</feature>
<evidence type="ECO:0000256" key="5">
    <source>
        <dbReference type="ARBA" id="ARBA00022989"/>
    </source>
</evidence>
<accession>A0ABY9WLV9</accession>
<keyword evidence="6 8" id="KW-0472">Membrane</keyword>
<dbReference type="InterPro" id="IPR005614">
    <property type="entry name" value="NrfD-like"/>
</dbReference>
<gene>
    <name evidence="9" type="ORF">F0U60_06130</name>
</gene>
<dbReference type="Pfam" id="PF03916">
    <property type="entry name" value="NrfD"/>
    <property type="match status" value="1"/>
</dbReference>
<feature type="transmembrane region" description="Helical" evidence="8">
    <location>
        <begin position="84"/>
        <end position="105"/>
    </location>
</feature>
<evidence type="ECO:0000256" key="3">
    <source>
        <dbReference type="ARBA" id="ARBA00022475"/>
    </source>
</evidence>
<feature type="transmembrane region" description="Helical" evidence="8">
    <location>
        <begin position="188"/>
        <end position="208"/>
    </location>
</feature>
<proteinExistence type="inferred from homology"/>
<comment type="similarity">
    <text evidence="2">Belongs to the NrfD family.</text>
</comment>
<keyword evidence="3" id="KW-1003">Cell membrane</keyword>
<dbReference type="InterPro" id="IPR052049">
    <property type="entry name" value="Electron_transfer_protein"/>
</dbReference>
<sequence length="383" mass="40801">MEEQDPLKEAERRSDGRNVDPALGVLQGEGSRQRVKQLDEPYPTASVPLEEGERPSQAGPEEPAPTYYGLPAVKQPVWIWSIPLYFYVGGLAGAASLLGVVADFGGRGRLERLARRCHWVGAVGDAVSGALLIHDLGRPERFLNMLRVFRPRSPMSLGSWILAASGAGNAAAVLFAHQRGVLGKVGRAASVVGGGLGVPLAGYTAVLLTNTSVPLWQQTYRTLPLLFMSSGAASCGALLELFPLNRAEHRVARSFRLGGTVAQIVASYAVEREASRSEQVVRPLKQGAPGALWKTFQACTVAGLALSLWPGRQRWKTVAASALTTAGALALRFAIFHGGKVSSLDPQATFRSQRAGLGAAEVGPASQVLRDSRPERFALPVVR</sequence>
<protein>
    <submittedName>
        <fullName evidence="9">Formate dehydrogenase</fullName>
    </submittedName>
</protein>
<feature type="transmembrane region" description="Helical" evidence="8">
    <location>
        <begin position="117"/>
        <end position="137"/>
    </location>
</feature>
<evidence type="ECO:0000313" key="9">
    <source>
        <dbReference type="EMBL" id="WNG43721.1"/>
    </source>
</evidence>
<reference evidence="9 10" key="1">
    <citation type="submission" date="2019-08" db="EMBL/GenBank/DDBJ databases">
        <title>Archangium and Cystobacter genomes.</title>
        <authorList>
            <person name="Chen I.-C.K."/>
            <person name="Wielgoss S."/>
        </authorList>
    </citation>
    <scope>NUCLEOTIDE SEQUENCE [LARGE SCALE GENOMIC DNA]</scope>
    <source>
        <strain evidence="9 10">Cbm 6</strain>
    </source>
</reference>
<dbReference type="PANTHER" id="PTHR34856:SF2">
    <property type="entry name" value="PROTEIN NRFD"/>
    <property type="match status" value="1"/>
</dbReference>
<evidence type="ECO:0000256" key="2">
    <source>
        <dbReference type="ARBA" id="ARBA00008929"/>
    </source>
</evidence>
<evidence type="ECO:0000256" key="4">
    <source>
        <dbReference type="ARBA" id="ARBA00022692"/>
    </source>
</evidence>
<evidence type="ECO:0000313" key="10">
    <source>
        <dbReference type="Proteomes" id="UP001611383"/>
    </source>
</evidence>
<organism evidence="9 10">
    <name type="scientific">Archangium minus</name>
    <dbReference type="NCBI Taxonomy" id="83450"/>
    <lineage>
        <taxon>Bacteria</taxon>
        <taxon>Pseudomonadati</taxon>
        <taxon>Myxococcota</taxon>
        <taxon>Myxococcia</taxon>
        <taxon>Myxococcales</taxon>
        <taxon>Cystobacterineae</taxon>
        <taxon>Archangiaceae</taxon>
        <taxon>Archangium</taxon>
    </lineage>
</organism>
<evidence type="ECO:0000256" key="6">
    <source>
        <dbReference type="ARBA" id="ARBA00023136"/>
    </source>
</evidence>
<dbReference type="Gene3D" id="1.20.1630.10">
    <property type="entry name" value="Formate dehydrogenase/DMSO reductase domain"/>
    <property type="match status" value="1"/>
</dbReference>